<reference evidence="2" key="1">
    <citation type="journal article" date="2020" name="J Insects Food Feed">
        <title>The yellow mealworm (Tenebrio molitor) genome: a resource for the emerging insects as food and feed industry.</title>
        <authorList>
            <person name="Eriksson T."/>
            <person name="Andere A."/>
            <person name="Kelstrup H."/>
            <person name="Emery V."/>
            <person name="Picard C."/>
        </authorList>
    </citation>
    <scope>NUCLEOTIDE SEQUENCE</scope>
    <source>
        <strain evidence="2">Stoneville</strain>
        <tissue evidence="2">Whole head</tissue>
    </source>
</reference>
<feature type="compositionally biased region" description="Polar residues" evidence="1">
    <location>
        <begin position="232"/>
        <end position="241"/>
    </location>
</feature>
<proteinExistence type="predicted"/>
<dbReference type="EMBL" id="JABDTM020009514">
    <property type="protein sequence ID" value="KAH0821043.1"/>
    <property type="molecule type" value="Genomic_DNA"/>
</dbReference>
<evidence type="ECO:0000313" key="2">
    <source>
        <dbReference type="EMBL" id="KAH0821043.1"/>
    </source>
</evidence>
<dbReference type="AlphaFoldDB" id="A0A8J6HWY7"/>
<comment type="caution">
    <text evidence="2">The sequence shown here is derived from an EMBL/GenBank/DDBJ whole genome shotgun (WGS) entry which is preliminary data.</text>
</comment>
<evidence type="ECO:0000256" key="1">
    <source>
        <dbReference type="SAM" id="MobiDB-lite"/>
    </source>
</evidence>
<name>A0A8J6HWY7_TENMO</name>
<organism evidence="2 3">
    <name type="scientific">Tenebrio molitor</name>
    <name type="common">Yellow mealworm beetle</name>
    <dbReference type="NCBI Taxonomy" id="7067"/>
    <lineage>
        <taxon>Eukaryota</taxon>
        <taxon>Metazoa</taxon>
        <taxon>Ecdysozoa</taxon>
        <taxon>Arthropoda</taxon>
        <taxon>Hexapoda</taxon>
        <taxon>Insecta</taxon>
        <taxon>Pterygota</taxon>
        <taxon>Neoptera</taxon>
        <taxon>Endopterygota</taxon>
        <taxon>Coleoptera</taxon>
        <taxon>Polyphaga</taxon>
        <taxon>Cucujiformia</taxon>
        <taxon>Tenebrionidae</taxon>
        <taxon>Tenebrio</taxon>
    </lineage>
</organism>
<reference evidence="2" key="2">
    <citation type="submission" date="2021-08" db="EMBL/GenBank/DDBJ databases">
        <authorList>
            <person name="Eriksson T."/>
        </authorList>
    </citation>
    <scope>NUCLEOTIDE SEQUENCE</scope>
    <source>
        <strain evidence="2">Stoneville</strain>
        <tissue evidence="2">Whole head</tissue>
    </source>
</reference>
<accession>A0A8J6HWY7</accession>
<protein>
    <recommendedName>
        <fullName evidence="4">Retrotransposon gag domain-containing protein</fullName>
    </recommendedName>
</protein>
<evidence type="ECO:0008006" key="4">
    <source>
        <dbReference type="Google" id="ProtNLM"/>
    </source>
</evidence>
<dbReference type="Proteomes" id="UP000719412">
    <property type="component" value="Unassembled WGS sequence"/>
</dbReference>
<gene>
    <name evidence="2" type="ORF">GEV33_001747</name>
</gene>
<feature type="region of interest" description="Disordered" evidence="1">
    <location>
        <begin position="208"/>
        <end position="246"/>
    </location>
</feature>
<keyword evidence="3" id="KW-1185">Reference proteome</keyword>
<sequence length="357" mass="40735">MSVSVDELSEAIAKSMDRAAGKWQRGGRSQVSTSLVNNVIGEFNPLEHDVDDWVNAVDEFAVVYDWNDATICHLVLAKLRGSAETWYRELPTRLFLWREWRDMLRENFKPKRDLHGAVKKMIDCKPQANQSLYEYVFQKLALIHKLKLPLVGADQVNLIMGGIQDQQIKFAVNAAGISEPHLLAAHFKTFEYASSASRLHESGNALSKVTHTKASSNNSNNNKQHDNKNESGSRFSKNLHSSKAPDTDQKKIVFKEFGHFKRHCPKDDKKSKSDDIPSDIEETARSGISSAIPNKSRAKYDLIYEKFEKWCEGKNVKHINKKMLLAYFEGKKTLKASTLWTLYSMLRSKPSIKRNEY</sequence>
<dbReference type="PANTHER" id="PTHR33223">
    <property type="entry name" value="CCHC-TYPE DOMAIN-CONTAINING PROTEIN"/>
    <property type="match status" value="1"/>
</dbReference>
<dbReference type="PANTHER" id="PTHR33223:SF6">
    <property type="entry name" value="CCHC-TYPE DOMAIN-CONTAINING PROTEIN"/>
    <property type="match status" value="1"/>
</dbReference>
<evidence type="ECO:0000313" key="3">
    <source>
        <dbReference type="Proteomes" id="UP000719412"/>
    </source>
</evidence>